<dbReference type="Gene3D" id="2.30.300.10">
    <property type="entry name" value="Baseplate protein-like domain - beta roll fold"/>
    <property type="match status" value="1"/>
</dbReference>
<evidence type="ECO:0000313" key="5">
    <source>
        <dbReference type="EMBL" id="ABS69706.1"/>
    </source>
</evidence>
<dbReference type="InterPro" id="IPR026276">
    <property type="entry name" value="Baseplate_GpP"/>
</dbReference>
<dbReference type="Pfam" id="PF21683">
    <property type="entry name" value="GpP-like_1st"/>
    <property type="match status" value="1"/>
</dbReference>
<dbReference type="Gene3D" id="3.55.50.10">
    <property type="entry name" value="Baseplate protein-like domains"/>
    <property type="match status" value="1"/>
</dbReference>
<keyword evidence="6" id="KW-1185">Reference proteome</keyword>
<feature type="domain" description="Baseplate hub protein gp44/GpP-like C-terminal" evidence="3">
    <location>
        <begin position="297"/>
        <end position="379"/>
    </location>
</feature>
<evidence type="ECO:0000259" key="4">
    <source>
        <dbReference type="Pfam" id="PF22255"/>
    </source>
</evidence>
<accession>A7INW0</accession>
<feature type="domain" description="Baseplate hub protein gp44/GpP-like second" evidence="4">
    <location>
        <begin position="103"/>
        <end position="187"/>
    </location>
</feature>
<organism evidence="5 6">
    <name type="scientific">Xanthobacter autotrophicus (strain ATCC BAA-1158 / Py2)</name>
    <dbReference type="NCBI Taxonomy" id="78245"/>
    <lineage>
        <taxon>Bacteria</taxon>
        <taxon>Pseudomonadati</taxon>
        <taxon>Pseudomonadota</taxon>
        <taxon>Alphaproteobacteria</taxon>
        <taxon>Hyphomicrobiales</taxon>
        <taxon>Xanthobacteraceae</taxon>
        <taxon>Xanthobacter</taxon>
    </lineage>
</organism>
<dbReference type="STRING" id="78245.Xaut_4485"/>
<evidence type="ECO:0000259" key="2">
    <source>
        <dbReference type="Pfam" id="PF21683"/>
    </source>
</evidence>
<gene>
    <name evidence="5" type="ordered locus">Xaut_4485</name>
</gene>
<dbReference type="InterPro" id="IPR023399">
    <property type="entry name" value="Baseplate-like_2-layer_sand"/>
</dbReference>
<dbReference type="Gene3D" id="3.30.1920.10">
    <property type="entry name" value="Baseplate protein-like domains - 2 layer sandwich fold"/>
    <property type="match status" value="1"/>
</dbReference>
<evidence type="ECO:0000313" key="6">
    <source>
        <dbReference type="Proteomes" id="UP000002417"/>
    </source>
</evidence>
<dbReference type="InterPro" id="IPR053981">
    <property type="entry name" value="Gp44/GpP-like_2nd"/>
</dbReference>
<dbReference type="InterPro" id="IPR053982">
    <property type="entry name" value="Gp44/GpP-like_C"/>
</dbReference>
<dbReference type="PIRSF" id="PIRSF004440">
    <property type="entry name" value="GpP"/>
    <property type="match status" value="1"/>
</dbReference>
<dbReference type="Pfam" id="PF22255">
    <property type="entry name" value="Gp44-like_2nd"/>
    <property type="match status" value="1"/>
</dbReference>
<dbReference type="AlphaFoldDB" id="A7INW0"/>
<dbReference type="HOGENOM" id="CLU_060292_0_0_5"/>
<dbReference type="Pfam" id="PF21929">
    <property type="entry name" value="GpP_4th"/>
    <property type="match status" value="1"/>
</dbReference>
<feature type="compositionally biased region" description="Basic and acidic residues" evidence="1">
    <location>
        <begin position="392"/>
        <end position="401"/>
    </location>
</feature>
<dbReference type="Proteomes" id="UP000002417">
    <property type="component" value="Chromosome"/>
</dbReference>
<dbReference type="KEGG" id="xau:Xaut_4485"/>
<proteinExistence type="predicted"/>
<dbReference type="InterPro" id="IPR049354">
    <property type="entry name" value="GpP-like_N"/>
</dbReference>
<evidence type="ECO:0000256" key="1">
    <source>
        <dbReference type="SAM" id="MobiDB-lite"/>
    </source>
</evidence>
<feature type="domain" description="Baseplate hub protein gp44-like N-terminal" evidence="2">
    <location>
        <begin position="9"/>
        <end position="101"/>
    </location>
</feature>
<feature type="region of interest" description="Disordered" evidence="1">
    <location>
        <begin position="377"/>
        <end position="401"/>
    </location>
</feature>
<evidence type="ECO:0000259" key="3">
    <source>
        <dbReference type="Pfam" id="PF21929"/>
    </source>
</evidence>
<name>A7INW0_XANP2</name>
<sequence length="401" mass="43235">MTGAMTDRISLTMGGQVYRTWTSFELTRDLSEISGSFQAELRDATRHVSFPWADLMDLRAQVTAGLEVTVAIDGEPVLKGWVDEITPRCGGQVSVSVSGRDKTCDLIDCAATVKGPWEYRRQKIDKIIAAIVKPFGLTVRADVDLGDPIDRVCIDVGEVAMSAIEKLCRQRQVLVLSDGVGGIVLTRGGKGRGPADLVFPGGNVIESAGSDSMRERFSEYHVVAQGEKAGGKRKKKPAKLDVIAHPLGEGGSSGGSGGASSGAYEQTGTKIVGTAKDDAVKRYRPMVVLARNQCDAKIAQAQAEWMSRTARAAAIKLDYPVRDFQAGGKLWRPNELVMVKDSFQAIYRDLLIAGLVYSYGAQGAVTKLRLTGPEAFDLEPEGNRAKNHTQPKKLDTVAHDL</sequence>
<dbReference type="eggNOG" id="COG4379">
    <property type="taxonomic scope" value="Bacteria"/>
</dbReference>
<protein>
    <submittedName>
        <fullName evidence="5">Mu P family protein</fullName>
    </submittedName>
</protein>
<reference evidence="5 6" key="1">
    <citation type="submission" date="2007-07" db="EMBL/GenBank/DDBJ databases">
        <title>Complete sequence of chromosome of Xanthobacter autotrophicus Py2.</title>
        <authorList>
            <consortium name="US DOE Joint Genome Institute"/>
            <person name="Copeland A."/>
            <person name="Lucas S."/>
            <person name="Lapidus A."/>
            <person name="Barry K."/>
            <person name="Glavina del Rio T."/>
            <person name="Hammon N."/>
            <person name="Israni S."/>
            <person name="Dalin E."/>
            <person name="Tice H."/>
            <person name="Pitluck S."/>
            <person name="Sims D."/>
            <person name="Brettin T."/>
            <person name="Bruce D."/>
            <person name="Detter J.C."/>
            <person name="Han C."/>
            <person name="Tapia R."/>
            <person name="Brainard J."/>
            <person name="Schmutz J."/>
            <person name="Larimer F."/>
            <person name="Land M."/>
            <person name="Hauser L."/>
            <person name="Kyrpides N."/>
            <person name="Kim E."/>
            <person name="Ensigns S.A."/>
            <person name="Richardson P."/>
        </authorList>
    </citation>
    <scope>NUCLEOTIDE SEQUENCE [LARGE SCALE GENOMIC DNA]</scope>
    <source>
        <strain evidence="6">ATCC BAA-1158 / Py2</strain>
    </source>
</reference>
<dbReference type="PhylomeDB" id="A7INW0"/>
<dbReference type="EMBL" id="CP000781">
    <property type="protein sequence ID" value="ABS69706.1"/>
    <property type="molecule type" value="Genomic_DNA"/>
</dbReference>
<dbReference type="SUPFAM" id="SSF69279">
    <property type="entry name" value="Phage tail proteins"/>
    <property type="match status" value="2"/>
</dbReference>